<dbReference type="Proteomes" id="UP000299102">
    <property type="component" value="Unassembled WGS sequence"/>
</dbReference>
<evidence type="ECO:0000313" key="3">
    <source>
        <dbReference type="Proteomes" id="UP000299102"/>
    </source>
</evidence>
<dbReference type="AlphaFoldDB" id="A0A4C1SU47"/>
<keyword evidence="3" id="KW-1185">Reference proteome</keyword>
<gene>
    <name evidence="2" type="ORF">EVAR_3758_1</name>
</gene>
<evidence type="ECO:0000313" key="2">
    <source>
        <dbReference type="EMBL" id="GBP04857.1"/>
    </source>
</evidence>
<keyword evidence="1" id="KW-1133">Transmembrane helix</keyword>
<dbReference type="Gene3D" id="1.20.58.390">
    <property type="entry name" value="Neurotransmitter-gated ion-channel transmembrane domain"/>
    <property type="match status" value="1"/>
</dbReference>
<dbReference type="STRING" id="151549.A0A4C1SU47"/>
<name>A0A4C1SU47_EUMVA</name>
<accession>A0A4C1SU47</accession>
<dbReference type="SUPFAM" id="SSF90112">
    <property type="entry name" value="Neurotransmitter-gated ion-channel transmembrane pore"/>
    <property type="match status" value="1"/>
</dbReference>
<protein>
    <submittedName>
        <fullName evidence="2">Uncharacterized protein</fullName>
    </submittedName>
</protein>
<feature type="transmembrane region" description="Helical" evidence="1">
    <location>
        <begin position="83"/>
        <end position="101"/>
    </location>
</feature>
<dbReference type="EMBL" id="BGZK01000015">
    <property type="protein sequence ID" value="GBP04857.1"/>
    <property type="molecule type" value="Genomic_DNA"/>
</dbReference>
<dbReference type="GO" id="GO:0006811">
    <property type="term" value="P:monoatomic ion transport"/>
    <property type="evidence" value="ECO:0007669"/>
    <property type="project" value="InterPro"/>
</dbReference>
<dbReference type="GO" id="GO:0016020">
    <property type="term" value="C:membrane"/>
    <property type="evidence" value="ECO:0007669"/>
    <property type="project" value="InterPro"/>
</dbReference>
<evidence type="ECO:0000256" key="1">
    <source>
        <dbReference type="SAM" id="Phobius"/>
    </source>
</evidence>
<organism evidence="2 3">
    <name type="scientific">Eumeta variegata</name>
    <name type="common">Bagworm moth</name>
    <name type="synonym">Eumeta japonica</name>
    <dbReference type="NCBI Taxonomy" id="151549"/>
    <lineage>
        <taxon>Eukaryota</taxon>
        <taxon>Metazoa</taxon>
        <taxon>Ecdysozoa</taxon>
        <taxon>Arthropoda</taxon>
        <taxon>Hexapoda</taxon>
        <taxon>Insecta</taxon>
        <taxon>Pterygota</taxon>
        <taxon>Neoptera</taxon>
        <taxon>Endopterygota</taxon>
        <taxon>Lepidoptera</taxon>
        <taxon>Glossata</taxon>
        <taxon>Ditrysia</taxon>
        <taxon>Tineoidea</taxon>
        <taxon>Psychidae</taxon>
        <taxon>Oiketicinae</taxon>
        <taxon>Eumeta</taxon>
    </lineage>
</organism>
<comment type="caution">
    <text evidence="2">The sequence shown here is derived from an EMBL/GenBank/DDBJ whole genome shotgun (WGS) entry which is preliminary data.</text>
</comment>
<reference evidence="2 3" key="1">
    <citation type="journal article" date="2019" name="Commun. Biol.">
        <title>The bagworm genome reveals a unique fibroin gene that provides high tensile strength.</title>
        <authorList>
            <person name="Kono N."/>
            <person name="Nakamura H."/>
            <person name="Ohtoshi R."/>
            <person name="Tomita M."/>
            <person name="Numata K."/>
            <person name="Arakawa K."/>
        </authorList>
    </citation>
    <scope>NUCLEOTIDE SEQUENCE [LARGE SCALE GENOMIC DNA]</scope>
</reference>
<keyword evidence="1" id="KW-0472">Membrane</keyword>
<dbReference type="InterPro" id="IPR038050">
    <property type="entry name" value="Neuro_actylchol_rec"/>
</dbReference>
<dbReference type="OrthoDB" id="407674at2759"/>
<sequence length="107" mass="12593">MKYIPNVGTNSLCGRCKRRSLRCLSRGLIVDVHISPCERIAVLDLSKPYRQGPRGGRLRKIIILERSWPRRRARTRAINIDRFSRVFFPLLFSVLNATYWLQFAQYI</sequence>
<proteinExistence type="predicted"/>
<keyword evidence="1" id="KW-0812">Transmembrane</keyword>
<dbReference type="InterPro" id="IPR036719">
    <property type="entry name" value="Neuro-gated_channel_TM_sf"/>
</dbReference>